<evidence type="ECO:0000259" key="1">
    <source>
        <dbReference type="Pfam" id="PF06439"/>
    </source>
</evidence>
<dbReference type="Pfam" id="PF06439">
    <property type="entry name" value="3keto-disac_hyd"/>
    <property type="match status" value="1"/>
</dbReference>
<proteinExistence type="predicted"/>
<dbReference type="GO" id="GO:0016787">
    <property type="term" value="F:hydrolase activity"/>
    <property type="evidence" value="ECO:0007669"/>
    <property type="project" value="InterPro"/>
</dbReference>
<accession>A0A5C1AKD9</accession>
<reference evidence="3" key="1">
    <citation type="submission" date="2019-08" db="EMBL/GenBank/DDBJ databases">
        <title>Limnoglobus roseus gen. nov., sp. nov., a novel freshwater planctomycete with a giant genome from the family Gemmataceae.</title>
        <authorList>
            <person name="Kulichevskaya I.S."/>
            <person name="Naumoff D.G."/>
            <person name="Miroshnikov K."/>
            <person name="Ivanova A."/>
            <person name="Philippov D.A."/>
            <person name="Hakobyan A."/>
            <person name="Rijpstra I.C."/>
            <person name="Sinninghe Damste J.S."/>
            <person name="Liesack W."/>
            <person name="Dedysh S.N."/>
        </authorList>
    </citation>
    <scope>NUCLEOTIDE SEQUENCE [LARGE SCALE GENOMIC DNA]</scope>
    <source>
        <strain evidence="3">PX52</strain>
    </source>
</reference>
<gene>
    <name evidence="2" type="ORF">PX52LOC_05186</name>
</gene>
<evidence type="ECO:0000313" key="2">
    <source>
        <dbReference type="EMBL" id="QEL18172.1"/>
    </source>
</evidence>
<organism evidence="2 3">
    <name type="scientific">Limnoglobus roseus</name>
    <dbReference type="NCBI Taxonomy" id="2598579"/>
    <lineage>
        <taxon>Bacteria</taxon>
        <taxon>Pseudomonadati</taxon>
        <taxon>Planctomycetota</taxon>
        <taxon>Planctomycetia</taxon>
        <taxon>Gemmatales</taxon>
        <taxon>Gemmataceae</taxon>
        <taxon>Limnoglobus</taxon>
    </lineage>
</organism>
<evidence type="ECO:0000313" key="3">
    <source>
        <dbReference type="Proteomes" id="UP000324974"/>
    </source>
</evidence>
<keyword evidence="3" id="KW-1185">Reference proteome</keyword>
<dbReference type="Proteomes" id="UP000324974">
    <property type="component" value="Chromosome"/>
</dbReference>
<dbReference type="OrthoDB" id="268602at2"/>
<dbReference type="AlphaFoldDB" id="A0A5C1AKD9"/>
<dbReference type="InterPro" id="IPR010496">
    <property type="entry name" value="AL/BT2_dom"/>
</dbReference>
<protein>
    <recommendedName>
        <fullName evidence="1">3-keto-alpha-glucoside-1,2-lyase/3-keto-2-hydroxy-glucal hydratase domain-containing protein</fullName>
    </recommendedName>
</protein>
<dbReference type="Gene3D" id="2.60.120.560">
    <property type="entry name" value="Exo-inulinase, domain 1"/>
    <property type="match status" value="1"/>
</dbReference>
<name>A0A5C1AKD9_9BACT</name>
<feature type="domain" description="3-keto-alpha-glucoside-1,2-lyase/3-keto-2-hydroxy-glucal hydratase" evidence="1">
    <location>
        <begin position="45"/>
        <end position="226"/>
    </location>
</feature>
<dbReference type="EMBL" id="CP042425">
    <property type="protein sequence ID" value="QEL18172.1"/>
    <property type="molecule type" value="Genomic_DNA"/>
</dbReference>
<sequence length="239" mass="26292">MKSFVPPLMAGFAVLCVLASQNRDRAVAVDPPRGTDQAKEYPGCKQIFNGKDFEGWEADASTWTITDGAMRGVGGKSRLAYTKADYGSFRLIFTARMSPVNGDHLGVLFWGDRPADSSRPKIDNAGWLQFMPPFGGMWDYHPPKHHDLPHKTLAAGSRDSAKWSTTELLCDLEKGTMRAAVDGVETVRYTHPHPGERKDPEKRIVSGPIGMFRHGGGASEYKAIYVAENPKGDKLLTVK</sequence>
<dbReference type="KEGG" id="lrs:PX52LOC_05186"/>